<gene>
    <name evidence="2" type="ordered locus">Nhal_3664</name>
</gene>
<protein>
    <submittedName>
        <fullName evidence="2">Uncharacterized protein</fullName>
    </submittedName>
</protein>
<organism evidence="2 3">
    <name type="scientific">Nitrosococcus halophilus (strain Nc4)</name>
    <dbReference type="NCBI Taxonomy" id="472759"/>
    <lineage>
        <taxon>Bacteria</taxon>
        <taxon>Pseudomonadati</taxon>
        <taxon>Pseudomonadota</taxon>
        <taxon>Gammaproteobacteria</taxon>
        <taxon>Chromatiales</taxon>
        <taxon>Chromatiaceae</taxon>
        <taxon>Nitrosococcus</taxon>
    </lineage>
</organism>
<name>D5C2L1_NITHN</name>
<dbReference type="HOGENOM" id="CLU_3382896_0_0_6"/>
<keyword evidence="3" id="KW-1185">Reference proteome</keyword>
<evidence type="ECO:0000256" key="1">
    <source>
        <dbReference type="SAM" id="MobiDB-lite"/>
    </source>
</evidence>
<feature type="compositionally biased region" description="Basic and acidic residues" evidence="1">
    <location>
        <begin position="1"/>
        <end position="19"/>
    </location>
</feature>
<dbReference type="EMBL" id="CP001798">
    <property type="protein sequence ID" value="ADE16686.1"/>
    <property type="molecule type" value="Genomic_DNA"/>
</dbReference>
<reference evidence="3" key="1">
    <citation type="submission" date="2010-04" db="EMBL/GenBank/DDBJ databases">
        <title>Complete genome sequence of Nitrosococcus halophilus Nc4, a salt-adapted, aerobic obligate ammonia-oxidizing sulfur purple bacterium.</title>
        <authorList>
            <consortium name="US DOE Joint Genome Institute"/>
            <person name="Campbell M.A."/>
            <person name="Malfatti S.A."/>
            <person name="Chain P.S.G."/>
            <person name="Heidelberg J.F."/>
            <person name="Ward B.B."/>
            <person name="Klotz M.G."/>
        </authorList>
    </citation>
    <scope>NUCLEOTIDE SEQUENCE [LARGE SCALE GENOMIC DNA]</scope>
    <source>
        <strain evidence="3">Nc4</strain>
    </source>
</reference>
<dbReference type="AlphaFoldDB" id="D5C2L1"/>
<dbReference type="Proteomes" id="UP000001844">
    <property type="component" value="Chromosome"/>
</dbReference>
<sequence>MKDKGLKDGRKIPDEVMEHFRRRAVHLDPSPGA</sequence>
<accession>D5C2L1</accession>
<evidence type="ECO:0000313" key="2">
    <source>
        <dbReference type="EMBL" id="ADE16686.1"/>
    </source>
</evidence>
<feature type="region of interest" description="Disordered" evidence="1">
    <location>
        <begin position="1"/>
        <end position="33"/>
    </location>
</feature>
<dbReference type="KEGG" id="nhl:Nhal_3664"/>
<proteinExistence type="predicted"/>
<evidence type="ECO:0000313" key="3">
    <source>
        <dbReference type="Proteomes" id="UP000001844"/>
    </source>
</evidence>